<dbReference type="InterPro" id="IPR036396">
    <property type="entry name" value="Cyt_P450_sf"/>
</dbReference>
<keyword evidence="5 7" id="KW-0408">Iron</keyword>
<evidence type="ECO:0000256" key="6">
    <source>
        <dbReference type="ARBA" id="ARBA00023033"/>
    </source>
</evidence>
<dbReference type="RefSeq" id="WP_061608056.1">
    <property type="nucleotide sequence ID" value="NZ_JEMA01000444.1"/>
</dbReference>
<dbReference type="SUPFAM" id="SSF48264">
    <property type="entry name" value="Cytochrome P450"/>
    <property type="match status" value="1"/>
</dbReference>
<evidence type="ECO:0000256" key="7">
    <source>
        <dbReference type="RuleBase" id="RU000461"/>
    </source>
</evidence>
<keyword evidence="3 7" id="KW-0479">Metal-binding</keyword>
<dbReference type="PANTHER" id="PTHR46696">
    <property type="entry name" value="P450, PUTATIVE (EUROFUNG)-RELATED"/>
    <property type="match status" value="1"/>
</dbReference>
<evidence type="ECO:0000256" key="2">
    <source>
        <dbReference type="ARBA" id="ARBA00022617"/>
    </source>
</evidence>
<reference evidence="8 9" key="1">
    <citation type="submission" date="2014-02" db="EMBL/GenBank/DDBJ databases">
        <title>The small core and large imbalanced accessory genome model reveals a collaborative survival strategy of Sorangium cellulosum strains in nature.</title>
        <authorList>
            <person name="Han K."/>
            <person name="Peng R."/>
            <person name="Blom J."/>
            <person name="Li Y.-Z."/>
        </authorList>
    </citation>
    <scope>NUCLEOTIDE SEQUENCE [LARGE SCALE GENOMIC DNA]</scope>
    <source>
        <strain evidence="8 9">So0008-312</strain>
    </source>
</reference>
<proteinExistence type="inferred from homology"/>
<dbReference type="Pfam" id="PF00067">
    <property type="entry name" value="p450"/>
    <property type="match status" value="1"/>
</dbReference>
<dbReference type="AlphaFoldDB" id="A0A150QPF8"/>
<comment type="caution">
    <text evidence="8">The sequence shown here is derived from an EMBL/GenBank/DDBJ whole genome shotgun (WGS) entry which is preliminary data.</text>
</comment>
<sequence length="420" mass="46356">MSTNPEGARVGDSYNPFVSPHKDDPYPFYARARRSEPVFYSPVLDLWVVTRFEDVQRIARNTADFSSHGALRGLELCPAAARVAAEGYPIEGRIINDDPPVHTRLRAFVNQVLDLRRTAAHEPRIRAIAGELVDGFAGDGSADLVSRFAKPMPLLVLSPILGLPLDDLPQIRRWIDDAVALVTRPMPEEEQVACARSRAAYQHHIIELVRARRRERRNDLVSALIDVQIQGEPPLSDVEIMNLVISLIDAAGETTAHLLGTAVWLLLRDGEAWRSILRDPAGIPAAVEEALRVEPPVNGLPRVCKRDVEVGGVRIPAGARVYLVYASANHDEERFEAPEQFCLARKAGERHMSFGSGIHHCPGAALARAQARIAIEVLRERLPDMRLAGEGPPSFLPAFLVRGLTRLDVAWGPPPRRPDA</sequence>
<dbReference type="EMBL" id="JEMA01000444">
    <property type="protein sequence ID" value="KYF69840.1"/>
    <property type="molecule type" value="Genomic_DNA"/>
</dbReference>
<dbReference type="PRINTS" id="PR00359">
    <property type="entry name" value="BP450"/>
</dbReference>
<keyword evidence="6 7" id="KW-0503">Monooxygenase</keyword>
<dbReference type="OrthoDB" id="4511384at2"/>
<dbReference type="PROSITE" id="PS00086">
    <property type="entry name" value="CYTOCHROME_P450"/>
    <property type="match status" value="1"/>
</dbReference>
<gene>
    <name evidence="8" type="ORF">BE15_23800</name>
</gene>
<keyword evidence="2 7" id="KW-0349">Heme</keyword>
<dbReference type="InterPro" id="IPR017972">
    <property type="entry name" value="Cyt_P450_CS"/>
</dbReference>
<organism evidence="8 9">
    <name type="scientific">Sorangium cellulosum</name>
    <name type="common">Polyangium cellulosum</name>
    <dbReference type="NCBI Taxonomy" id="56"/>
    <lineage>
        <taxon>Bacteria</taxon>
        <taxon>Pseudomonadati</taxon>
        <taxon>Myxococcota</taxon>
        <taxon>Polyangia</taxon>
        <taxon>Polyangiales</taxon>
        <taxon>Polyangiaceae</taxon>
        <taxon>Sorangium</taxon>
    </lineage>
</organism>
<evidence type="ECO:0000313" key="9">
    <source>
        <dbReference type="Proteomes" id="UP000075260"/>
    </source>
</evidence>
<evidence type="ECO:0008006" key="10">
    <source>
        <dbReference type="Google" id="ProtNLM"/>
    </source>
</evidence>
<name>A0A150QPF8_SORCE</name>
<comment type="similarity">
    <text evidence="1 7">Belongs to the cytochrome P450 family.</text>
</comment>
<evidence type="ECO:0000256" key="5">
    <source>
        <dbReference type="ARBA" id="ARBA00023004"/>
    </source>
</evidence>
<keyword evidence="4 7" id="KW-0560">Oxidoreductase</keyword>
<dbReference type="GO" id="GO:0005506">
    <property type="term" value="F:iron ion binding"/>
    <property type="evidence" value="ECO:0007669"/>
    <property type="project" value="InterPro"/>
</dbReference>
<dbReference type="InterPro" id="IPR002397">
    <property type="entry name" value="Cyt_P450_B"/>
</dbReference>
<dbReference type="GO" id="GO:0004497">
    <property type="term" value="F:monooxygenase activity"/>
    <property type="evidence" value="ECO:0007669"/>
    <property type="project" value="UniProtKB-KW"/>
</dbReference>
<accession>A0A150QPF8</accession>
<protein>
    <recommendedName>
        <fullName evidence="10">Cytochrome P450</fullName>
    </recommendedName>
</protein>
<evidence type="ECO:0000256" key="3">
    <source>
        <dbReference type="ARBA" id="ARBA00022723"/>
    </source>
</evidence>
<dbReference type="FunFam" id="1.10.630.10:FF:000018">
    <property type="entry name" value="Cytochrome P450 monooxygenase"/>
    <property type="match status" value="1"/>
</dbReference>
<dbReference type="Proteomes" id="UP000075260">
    <property type="component" value="Unassembled WGS sequence"/>
</dbReference>
<dbReference type="Gene3D" id="1.10.630.10">
    <property type="entry name" value="Cytochrome P450"/>
    <property type="match status" value="1"/>
</dbReference>
<evidence type="ECO:0000256" key="4">
    <source>
        <dbReference type="ARBA" id="ARBA00023002"/>
    </source>
</evidence>
<dbReference type="GO" id="GO:0020037">
    <property type="term" value="F:heme binding"/>
    <property type="evidence" value="ECO:0007669"/>
    <property type="project" value="InterPro"/>
</dbReference>
<dbReference type="PANTHER" id="PTHR46696:SF6">
    <property type="entry name" value="P450, PUTATIVE (EUROFUNG)-RELATED"/>
    <property type="match status" value="1"/>
</dbReference>
<dbReference type="PRINTS" id="PR00385">
    <property type="entry name" value="P450"/>
</dbReference>
<dbReference type="InterPro" id="IPR001128">
    <property type="entry name" value="Cyt_P450"/>
</dbReference>
<evidence type="ECO:0000256" key="1">
    <source>
        <dbReference type="ARBA" id="ARBA00010617"/>
    </source>
</evidence>
<evidence type="ECO:0000313" key="8">
    <source>
        <dbReference type="EMBL" id="KYF69840.1"/>
    </source>
</evidence>
<dbReference type="GO" id="GO:0016705">
    <property type="term" value="F:oxidoreductase activity, acting on paired donors, with incorporation or reduction of molecular oxygen"/>
    <property type="evidence" value="ECO:0007669"/>
    <property type="project" value="InterPro"/>
</dbReference>